<sequence length="607" mass="67646">MKTATILIASALWYGRADARDETILHGWQGDPNGRGTWTILWSCLATIFICTWSALHLDVPRRHEWWYLMLRKLGWMCVAATAPEVVLLYAAENFFLAQKLSKHLKDQDRAEWTLTHMQFAVAGGFRTRRSHGRISTVTAEKLRELIETDQIPDPPVSGEELRSRSKSDWIIKTVAIFQIAWFGIQTLFRAIQHFQTTALEIMTVAFVFCSVFIYAFSYYLPQDLEFPVILDLREQKPVSEEPAPNPAIIRSAPSTPLDESFPIINESPGRPDIHKLTVVGPNIENLTSEDSTIPLPSITRSATKMPPIAESPIGSPVTGTNAFKTSPMERFAAHKPLLNESSSTDQKVNEPDEEHPTPGDPTSTLEDGSKQEIESNRKPRPDDGEIKSDSLRRVGSIQFDAPLKHDVEPNHKRIKHGGTWPLPRDTTKQRAALRPPTWPTRGLSSEKLPGARADSLPQMQGLSKKMTGMQASKFIPGWIVETIPLTLFEVFACGFGAIHCLAWNSPFPTAKERLAWRVCSVSTTALPLLFPVLIPIGLLVERLITPANVDAAMNMAFGILASGIAVCYVIGRITLIVLAFMALRALPADTYQTVDWNQYILHFAAT</sequence>
<evidence type="ECO:0000256" key="2">
    <source>
        <dbReference type="SAM" id="Phobius"/>
    </source>
</evidence>
<protein>
    <submittedName>
        <fullName evidence="3">Uncharacterized protein</fullName>
    </submittedName>
</protein>
<name>A0AA43TSV9_9LECA</name>
<reference evidence="3" key="1">
    <citation type="journal article" date="2023" name="Genome Biol. Evol.">
        <title>First Whole Genome Sequence and Flow Cytometry Genome Size Data for the Lichen-Forming Fungus Ramalina farinacea (Ascomycota).</title>
        <authorList>
            <person name="Llewellyn T."/>
            <person name="Mian S."/>
            <person name="Hill R."/>
            <person name="Leitch I.J."/>
            <person name="Gaya E."/>
        </authorList>
    </citation>
    <scope>NUCLEOTIDE SEQUENCE</scope>
    <source>
        <strain evidence="3">LIQ254RAFAR</strain>
    </source>
</reference>
<evidence type="ECO:0000256" key="1">
    <source>
        <dbReference type="SAM" id="MobiDB-lite"/>
    </source>
</evidence>
<keyword evidence="2" id="KW-0472">Membrane</keyword>
<keyword evidence="2" id="KW-1133">Transmembrane helix</keyword>
<gene>
    <name evidence="3" type="ORF">OHK93_006270</name>
</gene>
<dbReference type="PANTHER" id="PTHR35043:SF7">
    <property type="entry name" value="TRANSCRIPTION FACTOR DOMAIN-CONTAINING PROTEIN"/>
    <property type="match status" value="1"/>
</dbReference>
<feature type="compositionally biased region" description="Basic and acidic residues" evidence="1">
    <location>
        <begin position="368"/>
        <end position="393"/>
    </location>
</feature>
<dbReference type="PANTHER" id="PTHR35043">
    <property type="entry name" value="TRANSCRIPTION FACTOR DOMAIN-CONTAINING PROTEIN"/>
    <property type="match status" value="1"/>
</dbReference>
<feature type="transmembrane region" description="Helical" evidence="2">
    <location>
        <begin position="484"/>
        <end position="503"/>
    </location>
</feature>
<feature type="transmembrane region" description="Helical" evidence="2">
    <location>
        <begin position="557"/>
        <end position="584"/>
    </location>
</feature>
<organism evidence="3 4">
    <name type="scientific">Ramalina farinacea</name>
    <dbReference type="NCBI Taxonomy" id="258253"/>
    <lineage>
        <taxon>Eukaryota</taxon>
        <taxon>Fungi</taxon>
        <taxon>Dikarya</taxon>
        <taxon>Ascomycota</taxon>
        <taxon>Pezizomycotina</taxon>
        <taxon>Lecanoromycetes</taxon>
        <taxon>OSLEUM clade</taxon>
        <taxon>Lecanoromycetidae</taxon>
        <taxon>Lecanorales</taxon>
        <taxon>Lecanorineae</taxon>
        <taxon>Ramalinaceae</taxon>
        <taxon>Ramalina</taxon>
    </lineage>
</organism>
<feature type="region of interest" description="Disordered" evidence="1">
    <location>
        <begin position="338"/>
        <end position="455"/>
    </location>
</feature>
<accession>A0AA43TSV9</accession>
<evidence type="ECO:0000313" key="4">
    <source>
        <dbReference type="Proteomes" id="UP001161017"/>
    </source>
</evidence>
<feature type="transmembrane region" description="Helical" evidence="2">
    <location>
        <begin position="515"/>
        <end position="537"/>
    </location>
</feature>
<keyword evidence="4" id="KW-1185">Reference proteome</keyword>
<feature type="transmembrane region" description="Helical" evidence="2">
    <location>
        <begin position="35"/>
        <end position="53"/>
    </location>
</feature>
<evidence type="ECO:0000313" key="3">
    <source>
        <dbReference type="EMBL" id="MDI1487008.1"/>
    </source>
</evidence>
<feature type="compositionally biased region" description="Basic and acidic residues" evidence="1">
    <location>
        <begin position="348"/>
        <end position="358"/>
    </location>
</feature>
<keyword evidence="2" id="KW-0812">Transmembrane</keyword>
<feature type="compositionally biased region" description="Basic and acidic residues" evidence="1">
    <location>
        <begin position="403"/>
        <end position="412"/>
    </location>
</feature>
<feature type="transmembrane region" description="Helical" evidence="2">
    <location>
        <begin position="74"/>
        <end position="92"/>
    </location>
</feature>
<dbReference type="EMBL" id="JAPUFD010000004">
    <property type="protein sequence ID" value="MDI1487008.1"/>
    <property type="molecule type" value="Genomic_DNA"/>
</dbReference>
<proteinExistence type="predicted"/>
<feature type="region of interest" description="Disordered" evidence="1">
    <location>
        <begin position="241"/>
        <end position="269"/>
    </location>
</feature>
<comment type="caution">
    <text evidence="3">The sequence shown here is derived from an EMBL/GenBank/DDBJ whole genome shotgun (WGS) entry which is preliminary data.</text>
</comment>
<dbReference type="AlphaFoldDB" id="A0AA43TSV9"/>
<dbReference type="Proteomes" id="UP001161017">
    <property type="component" value="Unassembled WGS sequence"/>
</dbReference>
<feature type="region of interest" description="Disordered" evidence="1">
    <location>
        <begin position="304"/>
        <end position="324"/>
    </location>
</feature>
<feature type="transmembrane region" description="Helical" evidence="2">
    <location>
        <begin position="199"/>
        <end position="221"/>
    </location>
</feature>